<accession>A0A285MQX1</accession>
<organism evidence="1 2">
    <name type="scientific">Flagellimonas pacifica</name>
    <dbReference type="NCBI Taxonomy" id="1247520"/>
    <lineage>
        <taxon>Bacteria</taxon>
        <taxon>Pseudomonadati</taxon>
        <taxon>Bacteroidota</taxon>
        <taxon>Flavobacteriia</taxon>
        <taxon>Flavobacteriales</taxon>
        <taxon>Flavobacteriaceae</taxon>
        <taxon>Flagellimonas</taxon>
    </lineage>
</organism>
<keyword evidence="2" id="KW-1185">Reference proteome</keyword>
<evidence type="ECO:0008006" key="3">
    <source>
        <dbReference type="Google" id="ProtNLM"/>
    </source>
</evidence>
<dbReference type="RefSeq" id="WP_097045029.1">
    <property type="nucleotide sequence ID" value="NZ_OBEH01000002.1"/>
</dbReference>
<evidence type="ECO:0000313" key="1">
    <source>
        <dbReference type="EMBL" id="SNY99538.1"/>
    </source>
</evidence>
<sequence length="207" mass="23959">MKNTYKNISDILRLNRFIVLAVTALCLLTSGFSLWMAHQAQRTLLESAFAVNTDGSVIPLKLVKQRENLEVEARSHLQLFHQYFYGIDESNYEKNLEKALWLGDSSVDEAYRQKRAEGVYNRLLQYSLVEKIIDIEIQLNLSDEPYGFQVETLFEIDRGSVTDGYQLITTGKLIHVDRHFPNNTHGLLITDFFEKSLRKLENQDKAK</sequence>
<dbReference type="AlphaFoldDB" id="A0A285MQX1"/>
<dbReference type="EMBL" id="OBEH01000002">
    <property type="protein sequence ID" value="SNY99538.1"/>
    <property type="molecule type" value="Genomic_DNA"/>
</dbReference>
<gene>
    <name evidence="1" type="ORF">SAMN06265377_1348</name>
</gene>
<proteinExistence type="predicted"/>
<evidence type="ECO:0000313" key="2">
    <source>
        <dbReference type="Proteomes" id="UP000219048"/>
    </source>
</evidence>
<dbReference type="OrthoDB" id="1039148at2"/>
<protein>
    <recommendedName>
        <fullName evidence="3">Conjugal transfer protein TraK</fullName>
    </recommendedName>
</protein>
<name>A0A285MQX1_9FLAO</name>
<dbReference type="Proteomes" id="UP000219048">
    <property type="component" value="Unassembled WGS sequence"/>
</dbReference>
<reference evidence="2" key="1">
    <citation type="submission" date="2017-09" db="EMBL/GenBank/DDBJ databases">
        <authorList>
            <person name="Varghese N."/>
            <person name="Submissions S."/>
        </authorList>
    </citation>
    <scope>NUCLEOTIDE SEQUENCE [LARGE SCALE GENOMIC DNA]</scope>
    <source>
        <strain evidence="2">DSM 25885</strain>
    </source>
</reference>